<protein>
    <submittedName>
        <fullName evidence="1">Uncharacterized protein</fullName>
    </submittedName>
</protein>
<gene>
    <name evidence="1" type="ORF">AADEFJLK_04649</name>
</gene>
<evidence type="ECO:0000313" key="2">
    <source>
        <dbReference type="Proteomes" id="UP000237423"/>
    </source>
</evidence>
<proteinExistence type="predicted"/>
<comment type="caution">
    <text evidence="1">The sequence shown here is derived from an EMBL/GenBank/DDBJ whole genome shotgun (WGS) entry which is preliminary data.</text>
</comment>
<dbReference type="Proteomes" id="UP000237423">
    <property type="component" value="Unassembled WGS sequence"/>
</dbReference>
<dbReference type="EMBL" id="PGFZ01000053">
    <property type="protein sequence ID" value="POZ49583.1"/>
    <property type="molecule type" value="Genomic_DNA"/>
</dbReference>
<sequence length="213" mass="24586">MKDLDNEQLVDRLEQVDNQATIIRWMILWELRKRFSSDKLFGQYLAELKKSNATITICDSSHQQIFREISAGRFCERNNVTNIASIGILKSAIYALSKPSNEDISDNIFQEIKNRNIPVNEVNRLIAQAKAITIDHKSAEEQNSSIQAIGAPLVVPKETIALETKNTEKTILTNKEIADYIIQFINDQNKNHYDIKTVFKLVMDHFRKRNRHT</sequence>
<organism evidence="1 2">
    <name type="scientific">Methylovulum psychrotolerans</name>
    <dbReference type="NCBI Taxonomy" id="1704499"/>
    <lineage>
        <taxon>Bacteria</taxon>
        <taxon>Pseudomonadati</taxon>
        <taxon>Pseudomonadota</taxon>
        <taxon>Gammaproteobacteria</taxon>
        <taxon>Methylococcales</taxon>
        <taxon>Methylococcaceae</taxon>
        <taxon>Methylovulum</taxon>
    </lineage>
</organism>
<name>A0A2S5CFJ7_9GAMM</name>
<accession>A0A2S5CFJ7</accession>
<reference evidence="1 2" key="1">
    <citation type="submission" date="2017-11" db="EMBL/GenBank/DDBJ databases">
        <title>Draft Genome Sequence of Methylobacter psychrotolerans Sph1T, an Obligate Methanotroph from Low-Temperature Environments.</title>
        <authorList>
            <person name="Oshkin I.Y."/>
            <person name="Miroshnikov K."/>
            <person name="Belova S.E."/>
            <person name="Korzhenkov A."/>
            <person name="Toshchakov S.V."/>
            <person name="Dedysh S.N."/>
        </authorList>
    </citation>
    <scope>NUCLEOTIDE SEQUENCE [LARGE SCALE GENOMIC DNA]</scope>
    <source>
        <strain evidence="1 2">Sph1</strain>
    </source>
</reference>
<dbReference type="AlphaFoldDB" id="A0A2S5CFJ7"/>
<evidence type="ECO:0000313" key="1">
    <source>
        <dbReference type="EMBL" id="POZ49583.1"/>
    </source>
</evidence>